<gene>
    <name evidence="10" type="primary">mtaB</name>
    <name evidence="10" type="ORF">ACFSC0_09150</name>
</gene>
<evidence type="ECO:0000256" key="7">
    <source>
        <dbReference type="ARBA" id="ARBA00023014"/>
    </source>
</evidence>
<dbReference type="InterPro" id="IPR006467">
    <property type="entry name" value="MiaB-like_bact"/>
</dbReference>
<organism evidence="10 11">
    <name type="scientific">Phenylobacterium terrae</name>
    <dbReference type="NCBI Taxonomy" id="2665495"/>
    <lineage>
        <taxon>Bacteria</taxon>
        <taxon>Pseudomonadati</taxon>
        <taxon>Pseudomonadota</taxon>
        <taxon>Alphaproteobacteria</taxon>
        <taxon>Caulobacterales</taxon>
        <taxon>Caulobacteraceae</taxon>
        <taxon>Phenylobacterium</taxon>
    </lineage>
</organism>
<dbReference type="PROSITE" id="PS01278">
    <property type="entry name" value="MTTASE_RADICAL"/>
    <property type="match status" value="1"/>
</dbReference>
<dbReference type="Gene3D" id="3.80.30.20">
    <property type="entry name" value="tm_1862 like domain"/>
    <property type="match status" value="1"/>
</dbReference>
<keyword evidence="2" id="KW-0004">4Fe-4S</keyword>
<feature type="domain" description="Radical SAM core" evidence="9">
    <location>
        <begin position="151"/>
        <end position="381"/>
    </location>
</feature>
<evidence type="ECO:0000256" key="3">
    <source>
        <dbReference type="ARBA" id="ARBA00022679"/>
    </source>
</evidence>
<evidence type="ECO:0000256" key="1">
    <source>
        <dbReference type="ARBA" id="ARBA00001966"/>
    </source>
</evidence>
<accession>A0ABW4N025</accession>
<dbReference type="InterPro" id="IPR058240">
    <property type="entry name" value="rSAM_sf"/>
</dbReference>
<dbReference type="Gene3D" id="3.40.50.12160">
    <property type="entry name" value="Methylthiotransferase, N-terminal domain"/>
    <property type="match status" value="1"/>
</dbReference>
<comment type="cofactor">
    <cofactor evidence="1">
        <name>[4Fe-4S] cluster</name>
        <dbReference type="ChEBI" id="CHEBI:49883"/>
    </cofactor>
</comment>
<feature type="domain" description="MTTase N-terminal" evidence="8">
    <location>
        <begin position="25"/>
        <end position="128"/>
    </location>
</feature>
<dbReference type="NCBIfam" id="TIGR00089">
    <property type="entry name" value="MiaB/RimO family radical SAM methylthiotransferase"/>
    <property type="match status" value="1"/>
</dbReference>
<keyword evidence="7" id="KW-0411">Iron-sulfur</keyword>
<dbReference type="SFLD" id="SFLDG01082">
    <property type="entry name" value="B12-binding_domain_containing"/>
    <property type="match status" value="1"/>
</dbReference>
<dbReference type="NCBIfam" id="TIGR01579">
    <property type="entry name" value="MiaB-like-C"/>
    <property type="match status" value="1"/>
</dbReference>
<dbReference type="PANTHER" id="PTHR11918:SF45">
    <property type="entry name" value="THREONYLCARBAMOYLADENOSINE TRNA METHYLTHIOTRANSFERASE"/>
    <property type="match status" value="1"/>
</dbReference>
<evidence type="ECO:0000256" key="6">
    <source>
        <dbReference type="ARBA" id="ARBA00023004"/>
    </source>
</evidence>
<dbReference type="EMBL" id="JBHUEY010000001">
    <property type="protein sequence ID" value="MFD1783557.1"/>
    <property type="molecule type" value="Genomic_DNA"/>
</dbReference>
<keyword evidence="6" id="KW-0408">Iron</keyword>
<evidence type="ECO:0000259" key="9">
    <source>
        <dbReference type="PROSITE" id="PS51918"/>
    </source>
</evidence>
<name>A0ABW4N025_9CAUL</name>
<keyword evidence="4" id="KW-0949">S-adenosyl-L-methionine</keyword>
<evidence type="ECO:0000256" key="2">
    <source>
        <dbReference type="ARBA" id="ARBA00022485"/>
    </source>
</evidence>
<dbReference type="PANTHER" id="PTHR11918">
    <property type="entry name" value="RADICAL SAM PROTEINS"/>
    <property type="match status" value="1"/>
</dbReference>
<dbReference type="InterPro" id="IPR038135">
    <property type="entry name" value="Methylthiotransferase_N_sf"/>
</dbReference>
<keyword evidence="11" id="KW-1185">Reference proteome</keyword>
<sequence>MARRGRPRADDGPRRAGIRGDAAVSAVDIVTFGCRLNAYESEQIRARAAEDGLSDAVVFNTCAVTGEAVRQARQAIRKARRERPGAKLIVTGCAAQIDPAAFAAMDEVDLVLGNAEKAAPGAYAPQAEPGRVRVGDIMSVRETAGHLIDGLKDRARAYVEVQNGCDHRCTFCVIPYGRGNSRSAPAGEIVEQVRRLAADGYREVVLTGVDLTSWGADLPGAPSLGQLVGRILRLVPELQRLRLSSIDAAEIDPDLMRCLAEEERLAPYLHLSLQAGDDMILKRMKRRHLRADALKLVREVRAVRPDVAFGADLIAGFPTETEAMFENTLALVEEAELSFLHVFPFSPRPGTPAARMPQLPRPVVKARAARLREAGEAALSRHLERQVGRTVAALVERPGLARAADFTEIAFTGETPAGEIAAMRIVGRDGARAVAELVR</sequence>
<dbReference type="Proteomes" id="UP001597237">
    <property type="component" value="Unassembled WGS sequence"/>
</dbReference>
<dbReference type="InterPro" id="IPR020612">
    <property type="entry name" value="Methylthiotransferase_CS"/>
</dbReference>
<dbReference type="Pfam" id="PF00919">
    <property type="entry name" value="UPF0004"/>
    <property type="match status" value="1"/>
</dbReference>
<dbReference type="InterPro" id="IPR013848">
    <property type="entry name" value="Methylthiotransferase_N"/>
</dbReference>
<dbReference type="InterPro" id="IPR005839">
    <property type="entry name" value="Methylthiotransferase"/>
</dbReference>
<evidence type="ECO:0000313" key="10">
    <source>
        <dbReference type="EMBL" id="MFD1783557.1"/>
    </source>
</evidence>
<dbReference type="RefSeq" id="WP_377283248.1">
    <property type="nucleotide sequence ID" value="NZ_JBHRSI010000008.1"/>
</dbReference>
<dbReference type="PROSITE" id="PS51449">
    <property type="entry name" value="MTTASE_N"/>
    <property type="match status" value="1"/>
</dbReference>
<keyword evidence="3" id="KW-0808">Transferase</keyword>
<protein>
    <submittedName>
        <fullName evidence="10">tRNA (N(6)-L-threonylcarbamoyladenosine(37)-C(2))-methylthiotransferase MtaB</fullName>
    </submittedName>
</protein>
<evidence type="ECO:0000256" key="4">
    <source>
        <dbReference type="ARBA" id="ARBA00022691"/>
    </source>
</evidence>
<keyword evidence="5" id="KW-0479">Metal-binding</keyword>
<dbReference type="InterPro" id="IPR006638">
    <property type="entry name" value="Elp3/MiaA/NifB-like_rSAM"/>
</dbReference>
<dbReference type="CDD" id="cd01335">
    <property type="entry name" value="Radical_SAM"/>
    <property type="match status" value="1"/>
</dbReference>
<dbReference type="InterPro" id="IPR007197">
    <property type="entry name" value="rSAM"/>
</dbReference>
<evidence type="ECO:0000313" key="11">
    <source>
        <dbReference type="Proteomes" id="UP001597237"/>
    </source>
</evidence>
<evidence type="ECO:0000256" key="5">
    <source>
        <dbReference type="ARBA" id="ARBA00022723"/>
    </source>
</evidence>
<dbReference type="SMART" id="SM00729">
    <property type="entry name" value="Elp3"/>
    <property type="match status" value="1"/>
</dbReference>
<dbReference type="Pfam" id="PF04055">
    <property type="entry name" value="Radical_SAM"/>
    <property type="match status" value="1"/>
</dbReference>
<comment type="caution">
    <text evidence="10">The sequence shown here is derived from an EMBL/GenBank/DDBJ whole genome shotgun (WGS) entry which is preliminary data.</text>
</comment>
<dbReference type="PROSITE" id="PS51918">
    <property type="entry name" value="RADICAL_SAM"/>
    <property type="match status" value="1"/>
</dbReference>
<dbReference type="SFLD" id="SFLDS00029">
    <property type="entry name" value="Radical_SAM"/>
    <property type="match status" value="1"/>
</dbReference>
<dbReference type="SUPFAM" id="SSF102114">
    <property type="entry name" value="Radical SAM enzymes"/>
    <property type="match status" value="1"/>
</dbReference>
<evidence type="ECO:0000259" key="8">
    <source>
        <dbReference type="PROSITE" id="PS51449"/>
    </source>
</evidence>
<proteinExistence type="predicted"/>
<dbReference type="InterPro" id="IPR023404">
    <property type="entry name" value="rSAM_horseshoe"/>
</dbReference>
<reference evidence="11" key="1">
    <citation type="journal article" date="2019" name="Int. J. Syst. Evol. Microbiol.">
        <title>The Global Catalogue of Microorganisms (GCM) 10K type strain sequencing project: providing services to taxonomists for standard genome sequencing and annotation.</title>
        <authorList>
            <consortium name="The Broad Institute Genomics Platform"/>
            <consortium name="The Broad Institute Genome Sequencing Center for Infectious Disease"/>
            <person name="Wu L."/>
            <person name="Ma J."/>
        </authorList>
    </citation>
    <scope>NUCLEOTIDE SEQUENCE [LARGE SCALE GENOMIC DNA]</scope>
    <source>
        <strain evidence="11">DFY28</strain>
    </source>
</reference>